<evidence type="ECO:0000313" key="3">
    <source>
        <dbReference type="EMBL" id="GGU17652.1"/>
    </source>
</evidence>
<dbReference type="InterPro" id="IPR008928">
    <property type="entry name" value="6-hairpin_glycosidase_sf"/>
</dbReference>
<dbReference type="Pfam" id="PF19291">
    <property type="entry name" value="TREH_N"/>
    <property type="match status" value="1"/>
</dbReference>
<dbReference type="EMBL" id="BMRE01000001">
    <property type="protein sequence ID" value="GGU17652.1"/>
    <property type="molecule type" value="Genomic_DNA"/>
</dbReference>
<accession>A0ABQ2UDN4</accession>
<protein>
    <submittedName>
        <fullName evidence="3">Glucoamylase</fullName>
    </submittedName>
</protein>
<evidence type="ECO:0000259" key="2">
    <source>
        <dbReference type="Pfam" id="PF19291"/>
    </source>
</evidence>
<dbReference type="SUPFAM" id="SSF48208">
    <property type="entry name" value="Six-hairpin glycosidases"/>
    <property type="match status" value="1"/>
</dbReference>
<name>A0ABQ2UDN4_9PSEU</name>
<feature type="domain" description="GH15-like" evidence="1">
    <location>
        <begin position="241"/>
        <end position="602"/>
    </location>
</feature>
<dbReference type="Pfam" id="PF00723">
    <property type="entry name" value="Glyco_hydro_15"/>
    <property type="match status" value="1"/>
</dbReference>
<keyword evidence="4" id="KW-1185">Reference proteome</keyword>
<dbReference type="PANTHER" id="PTHR31616">
    <property type="entry name" value="TREHALASE"/>
    <property type="match status" value="1"/>
</dbReference>
<reference evidence="4" key="1">
    <citation type="journal article" date="2019" name="Int. J. Syst. Evol. Microbiol.">
        <title>The Global Catalogue of Microorganisms (GCM) 10K type strain sequencing project: providing services to taxonomists for standard genome sequencing and annotation.</title>
        <authorList>
            <consortium name="The Broad Institute Genomics Platform"/>
            <consortium name="The Broad Institute Genome Sequencing Center for Infectious Disease"/>
            <person name="Wu L."/>
            <person name="Ma J."/>
        </authorList>
    </citation>
    <scope>NUCLEOTIDE SEQUENCE [LARGE SCALE GENOMIC DNA]</scope>
    <source>
        <strain evidence="4">JCM 3296</strain>
    </source>
</reference>
<proteinExistence type="predicted"/>
<dbReference type="InterPro" id="IPR012341">
    <property type="entry name" value="6hp_glycosidase-like_sf"/>
</dbReference>
<organism evidence="3 4">
    <name type="scientific">Lentzea flava</name>
    <dbReference type="NCBI Taxonomy" id="103732"/>
    <lineage>
        <taxon>Bacteria</taxon>
        <taxon>Bacillati</taxon>
        <taxon>Actinomycetota</taxon>
        <taxon>Actinomycetes</taxon>
        <taxon>Pseudonocardiales</taxon>
        <taxon>Pseudonocardiaceae</taxon>
        <taxon>Lentzea</taxon>
    </lineage>
</organism>
<dbReference type="Proteomes" id="UP000649573">
    <property type="component" value="Unassembled WGS sequence"/>
</dbReference>
<feature type="domain" description="Trehalase-like N-terminal" evidence="2">
    <location>
        <begin position="15"/>
        <end position="164"/>
    </location>
</feature>
<dbReference type="InterPro" id="IPR011613">
    <property type="entry name" value="GH15-like"/>
</dbReference>
<evidence type="ECO:0000259" key="1">
    <source>
        <dbReference type="Pfam" id="PF00723"/>
    </source>
</evidence>
<evidence type="ECO:0000313" key="4">
    <source>
        <dbReference type="Proteomes" id="UP000649573"/>
    </source>
</evidence>
<dbReference type="InterPro" id="IPR045582">
    <property type="entry name" value="Trehalase-like_N"/>
</dbReference>
<gene>
    <name evidence="3" type="ORF">GCM10010178_07100</name>
</gene>
<dbReference type="PANTHER" id="PTHR31616:SF0">
    <property type="entry name" value="GLUCAN 1,4-ALPHA-GLUCOSIDASE"/>
    <property type="match status" value="1"/>
</dbReference>
<comment type="caution">
    <text evidence="3">The sequence shown here is derived from an EMBL/GenBank/DDBJ whole genome shotgun (WGS) entry which is preliminary data.</text>
</comment>
<dbReference type="Gene3D" id="1.50.10.10">
    <property type="match status" value="1"/>
</dbReference>
<sequence length="613" mass="68135">MNLGRMTTQPPYPLIADHGLIGDLQTSALVSTDGTVDWFCLPRFDSPSVFASLLDRQRGGFCRIRPADGSGPGRQLYFPDTAVLITRFMTAEGTGEVVDFMPPLPDEDATERHRLVRIVRCVRGRMTFELEVAPRFDYGRRAHRARLTDDGVTFECGQFGLVVHAVREPGDPRLASGAITGTQDLRVTLPLVEGQARGVVLESGTAGPPRAVPAAEARELFDATVLFWHGWLSRSTYRGRWRDAVDRSAITLKLLTYAPTGALIAAPTAGLPEQVGGERNWDYRYTWVRDASFAVSSLLRLGFTEEATAFGRWLTRRSEEGWPLKVMYAVDGSADLVEHVLEHFEGYRRSSPVRVGNGAADQLQLDIHGEFLDGVYAAHLAGLRISHRGWHAVLEQLEWLAQNWDQPEEGIWETRSGRADFTYGRVMSWVAFDRAIRIAAAEGRPGPVERWRSVRDRIYGQVWERGWDRLTGAFVQRYGDSALDASLLRLPQVGFVAPRDPVWLDALRAMESLVHDSLVLRYDTEAAPDGLRGSEGTFSLCTFNYVTALALSGRAREARLVFEKMLTYGNHLGLFAEEIGLTGEQLGNFPQAFTHLALIDAAITLDAQPTPHG</sequence>